<dbReference type="GO" id="GO:0016281">
    <property type="term" value="C:eukaryotic translation initiation factor 4F complex"/>
    <property type="evidence" value="ECO:0007669"/>
    <property type="project" value="TreeGrafter"/>
</dbReference>
<name>J4D800_THEOR</name>
<protein>
    <submittedName>
        <fullName evidence="7">Initiation factor 4E</fullName>
    </submittedName>
</protein>
<dbReference type="Gene3D" id="3.30.760.10">
    <property type="entry name" value="RNA Cap, Translation Initiation Factor Eif4e"/>
    <property type="match status" value="1"/>
</dbReference>
<evidence type="ECO:0000256" key="1">
    <source>
        <dbReference type="ARBA" id="ARBA00009860"/>
    </source>
</evidence>
<dbReference type="VEuPathDB" id="PiroplasmaDB:TOT_020001084"/>
<keyword evidence="5 6" id="KW-0648">Protein biosynthesis</keyword>
<keyword evidence="2 6" id="KW-0396">Initiation factor</keyword>
<dbReference type="GeneID" id="20715175"/>
<dbReference type="GO" id="GO:0000340">
    <property type="term" value="F:RNA 7-methylguanosine cap binding"/>
    <property type="evidence" value="ECO:0007669"/>
    <property type="project" value="TreeGrafter"/>
</dbReference>
<dbReference type="Pfam" id="PF01652">
    <property type="entry name" value="IF4E"/>
    <property type="match status" value="1"/>
</dbReference>
<keyword evidence="4 6" id="KW-0694">RNA-binding</keyword>
<evidence type="ECO:0000256" key="5">
    <source>
        <dbReference type="ARBA" id="ARBA00022917"/>
    </source>
</evidence>
<dbReference type="STRING" id="869250.J4D800"/>
<keyword evidence="8" id="KW-1185">Reference proteome</keyword>
<reference evidence="7 8" key="1">
    <citation type="journal article" date="2012" name="MBio">
        <title>Comparative genome analysis of three eukaryotic parasites with differing abilities to transform leukocytes reveals key mediators of Theileria-induced leukocyte transformation.</title>
        <authorList>
            <person name="Hayashida K."/>
            <person name="Hara Y."/>
            <person name="Abe T."/>
            <person name="Yamasaki C."/>
            <person name="Toyoda A."/>
            <person name="Kosuge T."/>
            <person name="Suzuki Y."/>
            <person name="Sato Y."/>
            <person name="Kawashima S."/>
            <person name="Katayama T."/>
            <person name="Wakaguri H."/>
            <person name="Inoue N."/>
            <person name="Homma K."/>
            <person name="Tada-Umezaki M."/>
            <person name="Yagi Y."/>
            <person name="Fujii Y."/>
            <person name="Habara T."/>
            <person name="Kanehisa M."/>
            <person name="Watanabe H."/>
            <person name="Ito K."/>
            <person name="Gojobori T."/>
            <person name="Sugawara H."/>
            <person name="Imanishi T."/>
            <person name="Weir W."/>
            <person name="Gardner M."/>
            <person name="Pain A."/>
            <person name="Shiels B."/>
            <person name="Hattori M."/>
            <person name="Nene V."/>
            <person name="Sugimoto C."/>
        </authorList>
    </citation>
    <scope>NUCLEOTIDE SEQUENCE [LARGE SCALE GENOMIC DNA]</scope>
    <source>
        <strain evidence="7 8">Shintoku</strain>
    </source>
</reference>
<evidence type="ECO:0000256" key="4">
    <source>
        <dbReference type="ARBA" id="ARBA00022884"/>
    </source>
</evidence>
<dbReference type="AlphaFoldDB" id="J4D800"/>
<dbReference type="PANTHER" id="PTHR11960:SF8">
    <property type="entry name" value="EUKARYOTIC TRANSLATION INITIATION FACTOR 4E1-RELATED"/>
    <property type="match status" value="1"/>
</dbReference>
<dbReference type="Proteomes" id="UP000003786">
    <property type="component" value="Chromosome 2"/>
</dbReference>
<accession>J4D800</accession>
<dbReference type="PANTHER" id="PTHR11960">
    <property type="entry name" value="EUKARYOTIC TRANSLATION INITIATION FACTOR 4E RELATED"/>
    <property type="match status" value="1"/>
</dbReference>
<gene>
    <name evidence="7" type="ORF">TOT_020001084</name>
</gene>
<organism evidence="7 8">
    <name type="scientific">Theileria orientalis strain Shintoku</name>
    <dbReference type="NCBI Taxonomy" id="869250"/>
    <lineage>
        <taxon>Eukaryota</taxon>
        <taxon>Sar</taxon>
        <taxon>Alveolata</taxon>
        <taxon>Apicomplexa</taxon>
        <taxon>Aconoidasida</taxon>
        <taxon>Piroplasmida</taxon>
        <taxon>Theileriidae</taxon>
        <taxon>Theileria</taxon>
    </lineage>
</organism>
<evidence type="ECO:0000313" key="8">
    <source>
        <dbReference type="Proteomes" id="UP000003786"/>
    </source>
</evidence>
<evidence type="ECO:0000256" key="6">
    <source>
        <dbReference type="RuleBase" id="RU004374"/>
    </source>
</evidence>
<dbReference type="InterPro" id="IPR001040">
    <property type="entry name" value="TIF_eIF_4E"/>
</dbReference>
<sequence length="246" mass="28311">MMAESTAVSVNGTKKYPFLTFNKNTEDHTKLSELFESTSINLEKPLSLKTKWVIWEQIVKMGDHNHNNVDYKEHTKPLVSFDSVQAFWNLWFNIPQPSELSTNKRLARECSDGSEHFVDAIMIFRDGIQPMWEDPLNKEGGHFDYRFRPSDVQQLTVDEYWNNIILGLVGSTIPLGEYINGVRLVDKLNSRFPVVRIEVWFKSLGQENDPTQLMKSIGTCMARKLVSISVFSSTTNKEIRRACSTK</sequence>
<dbReference type="KEGG" id="tot:TOT_020001084"/>
<dbReference type="GO" id="GO:0006417">
    <property type="term" value="P:regulation of translation"/>
    <property type="evidence" value="ECO:0007669"/>
    <property type="project" value="UniProtKB-KW"/>
</dbReference>
<evidence type="ECO:0000313" key="7">
    <source>
        <dbReference type="EMBL" id="BAM40475.1"/>
    </source>
</evidence>
<dbReference type="EMBL" id="AP011947">
    <property type="protein sequence ID" value="BAM40475.1"/>
    <property type="molecule type" value="Genomic_DNA"/>
</dbReference>
<proteinExistence type="inferred from homology"/>
<evidence type="ECO:0000256" key="3">
    <source>
        <dbReference type="ARBA" id="ARBA00022845"/>
    </source>
</evidence>
<dbReference type="eggNOG" id="KOG1670">
    <property type="taxonomic scope" value="Eukaryota"/>
</dbReference>
<keyword evidence="3" id="KW-0810">Translation regulation</keyword>
<dbReference type="GO" id="GO:0003743">
    <property type="term" value="F:translation initiation factor activity"/>
    <property type="evidence" value="ECO:0007669"/>
    <property type="project" value="UniProtKB-KW"/>
</dbReference>
<dbReference type="RefSeq" id="XP_009690776.1">
    <property type="nucleotide sequence ID" value="XM_009692481.1"/>
</dbReference>
<comment type="similarity">
    <text evidence="1 6">Belongs to the eukaryotic initiation factor 4E family.</text>
</comment>
<dbReference type="SUPFAM" id="SSF55418">
    <property type="entry name" value="eIF4e-like"/>
    <property type="match status" value="1"/>
</dbReference>
<dbReference type="OrthoDB" id="590761at2759"/>
<dbReference type="InterPro" id="IPR023398">
    <property type="entry name" value="TIF_eIF4e-like"/>
</dbReference>
<dbReference type="OMA" id="WVIWEQI"/>
<evidence type="ECO:0000256" key="2">
    <source>
        <dbReference type="ARBA" id="ARBA00022540"/>
    </source>
</evidence>